<evidence type="ECO:0000313" key="2">
    <source>
        <dbReference type="EMBL" id="KAJ3028362.1"/>
    </source>
</evidence>
<accession>A0AAD5WZA1</accession>
<dbReference type="AlphaFoldDB" id="A0AAD5WZA1"/>
<gene>
    <name evidence="2" type="ORF">HK097_005989</name>
</gene>
<dbReference type="Proteomes" id="UP001212841">
    <property type="component" value="Unassembled WGS sequence"/>
</dbReference>
<feature type="compositionally biased region" description="Low complexity" evidence="1">
    <location>
        <begin position="266"/>
        <end position="278"/>
    </location>
</feature>
<feature type="compositionally biased region" description="Basic and acidic residues" evidence="1">
    <location>
        <begin position="144"/>
        <end position="158"/>
    </location>
</feature>
<feature type="non-terminal residue" evidence="2">
    <location>
        <position position="368"/>
    </location>
</feature>
<feature type="region of interest" description="Disordered" evidence="1">
    <location>
        <begin position="1"/>
        <end position="23"/>
    </location>
</feature>
<feature type="region of interest" description="Disordered" evidence="1">
    <location>
        <begin position="266"/>
        <end position="368"/>
    </location>
</feature>
<sequence length="368" mass="39052">MEVRDPTLPPRQPPPLDQAFPPAAVSADVPRVGGVGRNERGAALPSIRDILGTGMEGAGAARERNPPFGGGGRVFDNIGKNEAVNGAGMVGDAFSGGMDEFGNKRGREESWGGFGGEDMFGRVPSEPFGRGPIPVPVMNGNERRRVSEERGGFGDGSERHKRQKVEHDSRGLDAGLYRGGAGRNWQGGSHTLPPNDPMHDPREARLRMVEQNLEAQSRDFARSIAQYRDPYGVGGSGDRNLNVGKGDININTNNINIINNHNNSISTTVTTSNNTNNNPKSHTDQRPISPPPPPGHHHMPGPSSSRRPSTSGSVGGGAGGGGGRRKSVLAPKWHLYDHERHTYERLVGPEGGLDSGKRGGGGGGRGYE</sequence>
<feature type="compositionally biased region" description="Pro residues" evidence="1">
    <location>
        <begin position="7"/>
        <end position="16"/>
    </location>
</feature>
<name>A0AAD5WZA1_9FUNG</name>
<evidence type="ECO:0000313" key="3">
    <source>
        <dbReference type="Proteomes" id="UP001212841"/>
    </source>
</evidence>
<feature type="compositionally biased region" description="Basic and acidic residues" evidence="1">
    <location>
        <begin position="334"/>
        <end position="344"/>
    </location>
</feature>
<organism evidence="2 3">
    <name type="scientific">Rhizophlyctis rosea</name>
    <dbReference type="NCBI Taxonomy" id="64517"/>
    <lineage>
        <taxon>Eukaryota</taxon>
        <taxon>Fungi</taxon>
        <taxon>Fungi incertae sedis</taxon>
        <taxon>Chytridiomycota</taxon>
        <taxon>Chytridiomycota incertae sedis</taxon>
        <taxon>Chytridiomycetes</taxon>
        <taxon>Rhizophlyctidales</taxon>
        <taxon>Rhizophlyctidaceae</taxon>
        <taxon>Rhizophlyctis</taxon>
    </lineage>
</organism>
<feature type="compositionally biased region" description="Gly residues" evidence="1">
    <location>
        <begin position="313"/>
        <end position="322"/>
    </location>
</feature>
<proteinExistence type="predicted"/>
<evidence type="ECO:0000256" key="1">
    <source>
        <dbReference type="SAM" id="MobiDB-lite"/>
    </source>
</evidence>
<feature type="compositionally biased region" description="Low complexity" evidence="1">
    <location>
        <begin position="300"/>
        <end position="312"/>
    </location>
</feature>
<keyword evidence="3" id="KW-1185">Reference proteome</keyword>
<comment type="caution">
    <text evidence="2">The sequence shown here is derived from an EMBL/GenBank/DDBJ whole genome shotgun (WGS) entry which is preliminary data.</text>
</comment>
<protein>
    <submittedName>
        <fullName evidence="2">Uncharacterized protein</fullName>
    </submittedName>
</protein>
<feature type="compositionally biased region" description="Gly residues" evidence="1">
    <location>
        <begin position="349"/>
        <end position="368"/>
    </location>
</feature>
<feature type="region of interest" description="Disordered" evidence="1">
    <location>
        <begin position="144"/>
        <end position="201"/>
    </location>
</feature>
<reference evidence="2" key="1">
    <citation type="submission" date="2020-05" db="EMBL/GenBank/DDBJ databases">
        <title>Phylogenomic resolution of chytrid fungi.</title>
        <authorList>
            <person name="Stajich J.E."/>
            <person name="Amses K."/>
            <person name="Simmons R."/>
            <person name="Seto K."/>
            <person name="Myers J."/>
            <person name="Bonds A."/>
            <person name="Quandt C.A."/>
            <person name="Barry K."/>
            <person name="Liu P."/>
            <person name="Grigoriev I."/>
            <person name="Longcore J.E."/>
            <person name="James T.Y."/>
        </authorList>
    </citation>
    <scope>NUCLEOTIDE SEQUENCE</scope>
    <source>
        <strain evidence="2">JEL0318</strain>
    </source>
</reference>
<dbReference type="EMBL" id="JADGJD010002804">
    <property type="protein sequence ID" value="KAJ3028362.1"/>
    <property type="molecule type" value="Genomic_DNA"/>
</dbReference>